<feature type="transmembrane region" description="Helical" evidence="1">
    <location>
        <begin position="99"/>
        <end position="118"/>
    </location>
</feature>
<gene>
    <name evidence="2" type="ORF">Q428_12275</name>
</gene>
<dbReference type="Pfam" id="PF06695">
    <property type="entry name" value="Sm_multidrug_ex"/>
    <property type="match status" value="1"/>
</dbReference>
<proteinExistence type="predicted"/>
<reference evidence="2 3" key="1">
    <citation type="journal article" date="2014" name="Genome Announc.">
        <title>Draft Genome Sequence of Fervidicella metallireducens Strain AeBT, an Iron-Reducing Thermoanaerobe from the Great Artesian Basin.</title>
        <authorList>
            <person name="Patel B.K."/>
        </authorList>
    </citation>
    <scope>NUCLEOTIDE SEQUENCE [LARGE SCALE GENOMIC DNA]</scope>
    <source>
        <strain evidence="2 3">AeB</strain>
    </source>
</reference>
<feature type="transmembrane region" description="Helical" evidence="1">
    <location>
        <begin position="12"/>
        <end position="33"/>
    </location>
</feature>
<dbReference type="PANTHER" id="PTHR36007:SF2">
    <property type="entry name" value="TRANSPORT PROTEIN-RELATED"/>
    <property type="match status" value="1"/>
</dbReference>
<dbReference type="RefSeq" id="WP_035381140.1">
    <property type="nucleotide sequence ID" value="NZ_AZQP01000044.1"/>
</dbReference>
<evidence type="ECO:0008006" key="4">
    <source>
        <dbReference type="Google" id="ProtNLM"/>
    </source>
</evidence>
<dbReference type="PANTHER" id="PTHR36007">
    <property type="entry name" value="TRANSPORT PROTEIN-RELATED"/>
    <property type="match status" value="1"/>
</dbReference>
<sequence>MSEFLLGLKPYLDVHVIVILAAMLPIIELRGAIPFGIALGLNPLSATALSILGSTIPVPFIFFGARPVINYLMKTKLFKNKAGRIIDRTIRKSGGVKKYGFLGLLLFVGIPLPGTGAWTGTLAGDLLGMRFKRVFSAVFLGNVLAGIIVYLISYAAISSIRFF</sequence>
<evidence type="ECO:0000313" key="2">
    <source>
        <dbReference type="EMBL" id="EYE87643.1"/>
    </source>
</evidence>
<dbReference type="InterPro" id="IPR009577">
    <property type="entry name" value="Sm_multidrug_ex"/>
</dbReference>
<organism evidence="2 3">
    <name type="scientific">Fervidicella metallireducens AeB</name>
    <dbReference type="NCBI Taxonomy" id="1403537"/>
    <lineage>
        <taxon>Bacteria</taxon>
        <taxon>Bacillati</taxon>
        <taxon>Bacillota</taxon>
        <taxon>Clostridia</taxon>
        <taxon>Eubacteriales</taxon>
        <taxon>Clostridiaceae</taxon>
        <taxon>Fervidicella</taxon>
    </lineage>
</organism>
<keyword evidence="1" id="KW-1133">Transmembrane helix</keyword>
<keyword evidence="1" id="KW-0472">Membrane</keyword>
<keyword evidence="1" id="KW-0812">Transmembrane</keyword>
<evidence type="ECO:0000313" key="3">
    <source>
        <dbReference type="Proteomes" id="UP000019681"/>
    </source>
</evidence>
<protein>
    <recommendedName>
        <fullName evidence="4">Small multi-drug export protein</fullName>
    </recommendedName>
</protein>
<dbReference type="OrthoDB" id="360192at2"/>
<dbReference type="EMBL" id="AZQP01000044">
    <property type="protein sequence ID" value="EYE87643.1"/>
    <property type="molecule type" value="Genomic_DNA"/>
</dbReference>
<feature type="transmembrane region" description="Helical" evidence="1">
    <location>
        <begin position="45"/>
        <end position="69"/>
    </location>
</feature>
<dbReference type="AlphaFoldDB" id="A0A017RSB7"/>
<evidence type="ECO:0000256" key="1">
    <source>
        <dbReference type="SAM" id="Phobius"/>
    </source>
</evidence>
<comment type="caution">
    <text evidence="2">The sequence shown here is derived from an EMBL/GenBank/DDBJ whole genome shotgun (WGS) entry which is preliminary data.</text>
</comment>
<dbReference type="Proteomes" id="UP000019681">
    <property type="component" value="Unassembled WGS sequence"/>
</dbReference>
<accession>A0A017RSB7</accession>
<feature type="transmembrane region" description="Helical" evidence="1">
    <location>
        <begin position="138"/>
        <end position="157"/>
    </location>
</feature>
<name>A0A017RSB7_9CLOT</name>
<dbReference type="STRING" id="1403537.Q428_12275"/>
<keyword evidence="3" id="KW-1185">Reference proteome</keyword>